<evidence type="ECO:0000313" key="6">
    <source>
        <dbReference type="EMBL" id="ADY60554.1"/>
    </source>
</evidence>
<feature type="domain" description="RNA polymerase sigma-70 region 2" evidence="5">
    <location>
        <begin position="41"/>
        <end position="101"/>
    </location>
</feature>
<keyword evidence="4" id="KW-0804">Transcription</keyword>
<dbReference type="eggNOG" id="COG1595">
    <property type="taxonomic scope" value="Bacteria"/>
</dbReference>
<dbReference type="Pfam" id="PF04542">
    <property type="entry name" value="Sigma70_r2"/>
    <property type="match status" value="1"/>
</dbReference>
<dbReference type="SUPFAM" id="SSF88659">
    <property type="entry name" value="Sigma3 and sigma4 domains of RNA polymerase sigma factors"/>
    <property type="match status" value="1"/>
</dbReference>
<reference evidence="7" key="1">
    <citation type="submission" date="2011-02" db="EMBL/GenBank/DDBJ databases">
        <title>The complete genome of Planctomyces brasiliensis DSM 5305.</title>
        <authorList>
            <person name="Lucas S."/>
            <person name="Copeland A."/>
            <person name="Lapidus A."/>
            <person name="Bruce D."/>
            <person name="Goodwin L."/>
            <person name="Pitluck S."/>
            <person name="Kyrpides N."/>
            <person name="Mavromatis K."/>
            <person name="Pagani I."/>
            <person name="Ivanova N."/>
            <person name="Ovchinnikova G."/>
            <person name="Lu M."/>
            <person name="Detter J.C."/>
            <person name="Han C."/>
            <person name="Land M."/>
            <person name="Hauser L."/>
            <person name="Markowitz V."/>
            <person name="Cheng J.-F."/>
            <person name="Hugenholtz P."/>
            <person name="Woyke T."/>
            <person name="Wu D."/>
            <person name="Tindall B."/>
            <person name="Pomrenke H.G."/>
            <person name="Brambilla E."/>
            <person name="Klenk H.-P."/>
            <person name="Eisen J.A."/>
        </authorList>
    </citation>
    <scope>NUCLEOTIDE SEQUENCE [LARGE SCALE GENOMIC DNA]</scope>
    <source>
        <strain evidence="7">ATCC 49424 / DSM 5305 / JCM 21570 / NBRC 103401 / IFAM 1448</strain>
    </source>
</reference>
<evidence type="ECO:0000256" key="4">
    <source>
        <dbReference type="ARBA" id="ARBA00023163"/>
    </source>
</evidence>
<evidence type="ECO:0000256" key="2">
    <source>
        <dbReference type="ARBA" id="ARBA00023015"/>
    </source>
</evidence>
<sequence>MASEMTGGFSSYRHSLTVESNQRDDSRQAEFRELVAGSDSRLKHFLLSLTSDPNDADDVLQDTYEIAWRRFSDFRPGTNFYQWIARIAFNQARNFNRKRRKHHGLGLSDDVLSDLSRMNSGNSELLEMRQEQLRKCMTQLRAIDQAILLDYYRDDQPKSKLGERYGIRSDVLYKRLFRLRKKLYDCINYNLGLKTRQS</sequence>
<accession>F0SGF5</accession>
<dbReference type="RefSeq" id="WP_013629275.1">
    <property type="nucleotide sequence ID" value="NC_015174.1"/>
</dbReference>
<evidence type="ECO:0000259" key="5">
    <source>
        <dbReference type="Pfam" id="PF04542"/>
    </source>
</evidence>
<protein>
    <submittedName>
        <fullName evidence="6">RNA polymerase, sigma-24 subunit, ECF subfamily</fullName>
    </submittedName>
</protein>
<keyword evidence="3" id="KW-0731">Sigma factor</keyword>
<comment type="similarity">
    <text evidence="1">Belongs to the sigma-70 factor family. ECF subfamily.</text>
</comment>
<dbReference type="InterPro" id="IPR007627">
    <property type="entry name" value="RNA_pol_sigma70_r2"/>
</dbReference>
<dbReference type="InterPro" id="IPR039425">
    <property type="entry name" value="RNA_pol_sigma-70-like"/>
</dbReference>
<name>F0SGF5_RUBBR</name>
<proteinExistence type="inferred from homology"/>
<dbReference type="InterPro" id="IPR013324">
    <property type="entry name" value="RNA_pol_sigma_r3/r4-like"/>
</dbReference>
<dbReference type="Gene3D" id="1.10.1740.10">
    <property type="match status" value="1"/>
</dbReference>
<keyword evidence="7" id="KW-1185">Reference proteome</keyword>
<dbReference type="InterPro" id="IPR013325">
    <property type="entry name" value="RNA_pol_sigma_r2"/>
</dbReference>
<dbReference type="STRING" id="756272.Plabr_2956"/>
<dbReference type="NCBIfam" id="TIGR02937">
    <property type="entry name" value="sigma70-ECF"/>
    <property type="match status" value="1"/>
</dbReference>
<dbReference type="AlphaFoldDB" id="F0SGF5"/>
<dbReference type="KEGG" id="pbs:Plabr_2956"/>
<dbReference type="Proteomes" id="UP000006860">
    <property type="component" value="Chromosome"/>
</dbReference>
<evidence type="ECO:0000313" key="7">
    <source>
        <dbReference type="Proteomes" id="UP000006860"/>
    </source>
</evidence>
<dbReference type="PANTHER" id="PTHR43133:SF51">
    <property type="entry name" value="RNA POLYMERASE SIGMA FACTOR"/>
    <property type="match status" value="1"/>
</dbReference>
<evidence type="ECO:0000256" key="3">
    <source>
        <dbReference type="ARBA" id="ARBA00023082"/>
    </source>
</evidence>
<gene>
    <name evidence="6" type="ordered locus">Plabr_2956</name>
</gene>
<dbReference type="SUPFAM" id="SSF88946">
    <property type="entry name" value="Sigma2 domain of RNA polymerase sigma factors"/>
    <property type="match status" value="1"/>
</dbReference>
<dbReference type="EMBL" id="CP002546">
    <property type="protein sequence ID" value="ADY60554.1"/>
    <property type="molecule type" value="Genomic_DNA"/>
</dbReference>
<dbReference type="HOGENOM" id="CLU_047691_17_0_0"/>
<dbReference type="InterPro" id="IPR014284">
    <property type="entry name" value="RNA_pol_sigma-70_dom"/>
</dbReference>
<dbReference type="GO" id="GO:0016987">
    <property type="term" value="F:sigma factor activity"/>
    <property type="evidence" value="ECO:0007669"/>
    <property type="project" value="UniProtKB-KW"/>
</dbReference>
<dbReference type="GO" id="GO:0006352">
    <property type="term" value="P:DNA-templated transcription initiation"/>
    <property type="evidence" value="ECO:0007669"/>
    <property type="project" value="InterPro"/>
</dbReference>
<organism evidence="6 7">
    <name type="scientific">Rubinisphaera brasiliensis (strain ATCC 49424 / DSM 5305 / JCM 21570 / IAM 15109 / NBRC 103401 / IFAM 1448)</name>
    <name type="common">Planctomyces brasiliensis</name>
    <dbReference type="NCBI Taxonomy" id="756272"/>
    <lineage>
        <taxon>Bacteria</taxon>
        <taxon>Pseudomonadati</taxon>
        <taxon>Planctomycetota</taxon>
        <taxon>Planctomycetia</taxon>
        <taxon>Planctomycetales</taxon>
        <taxon>Planctomycetaceae</taxon>
        <taxon>Rubinisphaera</taxon>
    </lineage>
</organism>
<dbReference type="OrthoDB" id="6383365at2"/>
<dbReference type="PANTHER" id="PTHR43133">
    <property type="entry name" value="RNA POLYMERASE ECF-TYPE SIGMA FACTO"/>
    <property type="match status" value="1"/>
</dbReference>
<evidence type="ECO:0000256" key="1">
    <source>
        <dbReference type="ARBA" id="ARBA00010641"/>
    </source>
</evidence>
<keyword evidence="2" id="KW-0805">Transcription regulation</keyword>